<dbReference type="SMART" id="SM00382">
    <property type="entry name" value="AAA"/>
    <property type="match status" value="1"/>
</dbReference>
<dbReference type="CDD" id="cd19499">
    <property type="entry name" value="RecA-like_ClpB_Hsp104-like"/>
    <property type="match status" value="1"/>
</dbReference>
<dbReference type="InterPro" id="IPR003593">
    <property type="entry name" value="AAA+_ATPase"/>
</dbReference>
<dbReference type="GO" id="GO:0016887">
    <property type="term" value="F:ATP hydrolysis activity"/>
    <property type="evidence" value="ECO:0007669"/>
    <property type="project" value="InterPro"/>
</dbReference>
<evidence type="ECO:0000259" key="4">
    <source>
        <dbReference type="SMART" id="SM00382"/>
    </source>
</evidence>
<keyword evidence="1" id="KW-0547">Nucleotide-binding</keyword>
<protein>
    <submittedName>
        <fullName evidence="6">Energy-coupling factor transporter ATP-binding protein EcfA2</fullName>
    </submittedName>
</protein>
<dbReference type="AlphaFoldDB" id="A0A7W8YZW0"/>
<keyword evidence="2 6" id="KW-0067">ATP-binding</keyword>
<evidence type="ECO:0000256" key="1">
    <source>
        <dbReference type="ARBA" id="ARBA00022741"/>
    </source>
</evidence>
<dbReference type="RefSeq" id="WP_204070155.1">
    <property type="nucleotide sequence ID" value="NZ_BOOS01000010.1"/>
</dbReference>
<dbReference type="PRINTS" id="PR00300">
    <property type="entry name" value="CLPPROTEASEA"/>
</dbReference>
<evidence type="ECO:0000313" key="7">
    <source>
        <dbReference type="Proteomes" id="UP000588112"/>
    </source>
</evidence>
<proteinExistence type="predicted"/>
<dbReference type="GO" id="GO:0005737">
    <property type="term" value="C:cytoplasm"/>
    <property type="evidence" value="ECO:0007669"/>
    <property type="project" value="TreeGrafter"/>
</dbReference>
<dbReference type="SMART" id="SM01086">
    <property type="entry name" value="ClpB_D2-small"/>
    <property type="match status" value="1"/>
</dbReference>
<evidence type="ECO:0000313" key="6">
    <source>
        <dbReference type="EMBL" id="MBB5624583.1"/>
    </source>
</evidence>
<dbReference type="GO" id="GO:0034605">
    <property type="term" value="P:cellular response to heat"/>
    <property type="evidence" value="ECO:0007669"/>
    <property type="project" value="TreeGrafter"/>
</dbReference>
<dbReference type="InterPro" id="IPR027417">
    <property type="entry name" value="P-loop_NTPase"/>
</dbReference>
<evidence type="ECO:0000259" key="5">
    <source>
        <dbReference type="SMART" id="SM01086"/>
    </source>
</evidence>
<dbReference type="Gene3D" id="3.40.50.300">
    <property type="entry name" value="P-loop containing nucleotide triphosphate hydrolases"/>
    <property type="match status" value="1"/>
</dbReference>
<dbReference type="Pfam" id="PF10431">
    <property type="entry name" value="ClpB_D2-small"/>
    <property type="match status" value="1"/>
</dbReference>
<evidence type="ECO:0000256" key="3">
    <source>
        <dbReference type="ARBA" id="ARBA00023186"/>
    </source>
</evidence>
<dbReference type="PANTHER" id="PTHR11638">
    <property type="entry name" value="ATP-DEPENDENT CLP PROTEASE"/>
    <property type="match status" value="1"/>
</dbReference>
<dbReference type="GO" id="GO:0005524">
    <property type="term" value="F:ATP binding"/>
    <property type="evidence" value="ECO:0007669"/>
    <property type="project" value="UniProtKB-KW"/>
</dbReference>
<feature type="domain" description="AAA+ ATPase" evidence="4">
    <location>
        <begin position="337"/>
        <end position="482"/>
    </location>
</feature>
<reference evidence="6 7" key="1">
    <citation type="submission" date="2020-08" db="EMBL/GenBank/DDBJ databases">
        <title>Sequencing the genomes of 1000 actinobacteria strains.</title>
        <authorList>
            <person name="Klenk H.-P."/>
        </authorList>
    </citation>
    <scope>NUCLEOTIDE SEQUENCE [LARGE SCALE GENOMIC DNA]</scope>
    <source>
        <strain evidence="6 7">DSM 45790</strain>
    </source>
</reference>
<keyword evidence="3" id="KW-0143">Chaperone</keyword>
<dbReference type="Pfam" id="PF07724">
    <property type="entry name" value="AAA_2"/>
    <property type="match status" value="1"/>
</dbReference>
<dbReference type="InterPro" id="IPR003959">
    <property type="entry name" value="ATPase_AAA_core"/>
</dbReference>
<comment type="caution">
    <text evidence="6">The sequence shown here is derived from an EMBL/GenBank/DDBJ whole genome shotgun (WGS) entry which is preliminary data.</text>
</comment>
<dbReference type="InterPro" id="IPR001270">
    <property type="entry name" value="ClpA/B"/>
</dbReference>
<name>A0A7W8YZW0_9ACTN</name>
<feature type="domain" description="Clp ATPase C-terminal" evidence="5">
    <location>
        <begin position="523"/>
        <end position="617"/>
    </location>
</feature>
<gene>
    <name evidence="6" type="ORF">BJ981_000282</name>
</gene>
<sequence>MTRPPGEMPHFVRELCATLPVHAQYILHGNIRDRFLITPAGARSPVLIPIIPTLCEALYAHGYECVIVFDPIDRLLTVPPFGGGPEATRKAAEDLLPSAKWDRRHTLAELEAVLTAVTGRGARRRAAFVMDYASRITGAPAHPQREEQQFFRFAEKLSQTAEPLTGPPGRPGRLFNPVIWLVDGERDLPAGMVMGNERVRSIGVPLPDLELRLRAAALEASLLGLSADDREAGEVVRHYAEQTDGMTLRAMQEVRTLTKDRGADYTGLADAIRVYKFGVENNPWHGDHLRDMIRQGEQEIVHRVMGQEQAVTKTLDILKRAVLGLSGAQATSSATRPRGTLFFAGPTGVGKTELAKAIAALLFGTRSEPLRFDMSEFSAEQAADRLIGAPPGYVGYEAGGELTGAVRRNPFRVILFDEIEKAHPRILDKFLQILEDGRLTDGQGVTTYFSECVLVFTSNLGIMVPDPDAPAGRHKVRNASPEDDYPTLTVKVLEAVKRHFLEELGRPELLNRFGDNIVVFRYIDQDTAGKIFELQLGNIVRRVLDTQHITVTIDGAVRDHLRARCTGPETLENGGRGVGTVLESRFVNPLARALFDGDARAGSAVHVAGIREHAGTVSLELR</sequence>
<keyword evidence="7" id="KW-1185">Reference proteome</keyword>
<evidence type="ECO:0000256" key="2">
    <source>
        <dbReference type="ARBA" id="ARBA00022840"/>
    </source>
</evidence>
<organism evidence="6 7">
    <name type="scientific">Sphaerisporangium krabiense</name>
    <dbReference type="NCBI Taxonomy" id="763782"/>
    <lineage>
        <taxon>Bacteria</taxon>
        <taxon>Bacillati</taxon>
        <taxon>Actinomycetota</taxon>
        <taxon>Actinomycetes</taxon>
        <taxon>Streptosporangiales</taxon>
        <taxon>Streptosporangiaceae</taxon>
        <taxon>Sphaerisporangium</taxon>
    </lineage>
</organism>
<dbReference type="InterPro" id="IPR050130">
    <property type="entry name" value="ClpA_ClpB"/>
</dbReference>
<dbReference type="InterPro" id="IPR019489">
    <property type="entry name" value="Clp_ATPase_C"/>
</dbReference>
<dbReference type="EMBL" id="JACHBR010000001">
    <property type="protein sequence ID" value="MBB5624583.1"/>
    <property type="molecule type" value="Genomic_DNA"/>
</dbReference>
<dbReference type="Gene3D" id="1.10.8.60">
    <property type="match status" value="1"/>
</dbReference>
<dbReference type="SUPFAM" id="SSF52540">
    <property type="entry name" value="P-loop containing nucleoside triphosphate hydrolases"/>
    <property type="match status" value="1"/>
</dbReference>
<dbReference type="PANTHER" id="PTHR11638:SF18">
    <property type="entry name" value="HEAT SHOCK PROTEIN 104"/>
    <property type="match status" value="1"/>
</dbReference>
<dbReference type="Proteomes" id="UP000588112">
    <property type="component" value="Unassembled WGS sequence"/>
</dbReference>
<accession>A0A7W8YZW0</accession>